<feature type="domain" description="Gfo/Idh/MocA-like oxidoreductase C-terminal" evidence="2">
    <location>
        <begin position="134"/>
        <end position="334"/>
    </location>
</feature>
<evidence type="ECO:0000259" key="2">
    <source>
        <dbReference type="Pfam" id="PF02894"/>
    </source>
</evidence>
<evidence type="ECO:0000313" key="3">
    <source>
        <dbReference type="EMBL" id="OGZ57340.1"/>
    </source>
</evidence>
<dbReference type="Pfam" id="PF02894">
    <property type="entry name" value="GFO_IDH_MocA_C"/>
    <property type="match status" value="1"/>
</dbReference>
<dbReference type="SUPFAM" id="SSF55347">
    <property type="entry name" value="Glyceraldehyde-3-phosphate dehydrogenase-like, C-terminal domain"/>
    <property type="match status" value="1"/>
</dbReference>
<dbReference type="Gene3D" id="3.30.360.10">
    <property type="entry name" value="Dihydrodipicolinate Reductase, domain 2"/>
    <property type="match status" value="1"/>
</dbReference>
<dbReference type="EMBL" id="MHOD01000032">
    <property type="protein sequence ID" value="OGZ57340.1"/>
    <property type="molecule type" value="Genomic_DNA"/>
</dbReference>
<evidence type="ECO:0008006" key="5">
    <source>
        <dbReference type="Google" id="ProtNLM"/>
    </source>
</evidence>
<reference evidence="3 4" key="1">
    <citation type="journal article" date="2016" name="Nat. Commun.">
        <title>Thousands of microbial genomes shed light on interconnected biogeochemical processes in an aquifer system.</title>
        <authorList>
            <person name="Anantharaman K."/>
            <person name="Brown C.T."/>
            <person name="Hug L.A."/>
            <person name="Sharon I."/>
            <person name="Castelle C.J."/>
            <person name="Probst A.J."/>
            <person name="Thomas B.C."/>
            <person name="Singh A."/>
            <person name="Wilkins M.J."/>
            <person name="Karaoz U."/>
            <person name="Brodie E.L."/>
            <person name="Williams K.H."/>
            <person name="Hubbard S.S."/>
            <person name="Banfield J.F."/>
        </authorList>
    </citation>
    <scope>NUCLEOTIDE SEQUENCE [LARGE SCALE GENOMIC DNA]</scope>
</reference>
<organism evidence="3 4">
    <name type="scientific">Candidatus Spechtbacteria bacterium RIFCSPHIGHO2_01_FULL_43_30</name>
    <dbReference type="NCBI Taxonomy" id="1802158"/>
    <lineage>
        <taxon>Bacteria</taxon>
        <taxon>Candidatus Spechtiibacteriota</taxon>
    </lineage>
</organism>
<feature type="domain" description="Gfo/Idh/MocA-like oxidoreductase N-terminal" evidence="1">
    <location>
        <begin position="2"/>
        <end position="120"/>
    </location>
</feature>
<dbReference type="STRING" id="1802158.A2827_03585"/>
<dbReference type="AlphaFoldDB" id="A0A1G2H4U3"/>
<protein>
    <recommendedName>
        <fullName evidence="5">Oxidoreductase</fullName>
    </recommendedName>
</protein>
<dbReference type="GO" id="GO:0000166">
    <property type="term" value="F:nucleotide binding"/>
    <property type="evidence" value="ECO:0007669"/>
    <property type="project" value="InterPro"/>
</dbReference>
<dbReference type="SUPFAM" id="SSF51735">
    <property type="entry name" value="NAD(P)-binding Rossmann-fold domains"/>
    <property type="match status" value="1"/>
</dbReference>
<evidence type="ECO:0000313" key="4">
    <source>
        <dbReference type="Proteomes" id="UP000177932"/>
    </source>
</evidence>
<gene>
    <name evidence="3" type="ORF">A2827_03585</name>
</gene>
<dbReference type="Proteomes" id="UP000177932">
    <property type="component" value="Unassembled WGS sequence"/>
</dbReference>
<dbReference type="InterPro" id="IPR000683">
    <property type="entry name" value="Gfo/Idh/MocA-like_OxRdtase_N"/>
</dbReference>
<dbReference type="InterPro" id="IPR036291">
    <property type="entry name" value="NAD(P)-bd_dom_sf"/>
</dbReference>
<dbReference type="PANTHER" id="PTHR43377:SF1">
    <property type="entry name" value="BILIVERDIN REDUCTASE A"/>
    <property type="match status" value="1"/>
</dbReference>
<dbReference type="InterPro" id="IPR004104">
    <property type="entry name" value="Gfo/Idh/MocA-like_OxRdtase_C"/>
</dbReference>
<dbReference type="InterPro" id="IPR051450">
    <property type="entry name" value="Gfo/Idh/MocA_Oxidoreductases"/>
</dbReference>
<evidence type="ECO:0000259" key="1">
    <source>
        <dbReference type="Pfam" id="PF01408"/>
    </source>
</evidence>
<proteinExistence type="predicted"/>
<name>A0A1G2H4U3_9BACT</name>
<dbReference type="PANTHER" id="PTHR43377">
    <property type="entry name" value="BILIVERDIN REDUCTASE A"/>
    <property type="match status" value="1"/>
</dbReference>
<sequence length="334" mass="37880">MKFLIAGLGSIGQRHYKNLIELGHKDITVYRTGKGDRKFVANFEKIYNPIVFDDLKTALLEKPDVLIISNPTIFHAEFIKLGIQNNLKGIFVEKPAAVSANSIKNLVALADKNNAIVYIAYNFRFHPLLQRMRKFLTENAIGKVLSASVDMGEYLPDWHPWEDYRYTYAARADLGGGVVLTQSHDIDYLYWFFGMPDKIAAFGGTRTGLEVSAEDLVKAVFDYSDGSIASLNMDFYRKPPRRTFEIIGTAGTLLWDYHNGTLTFTPHEQNKKAKTFAVLENFNRNQMFLSEMKHFVNCVKGKDDPKVTFKDGLNVLRICEAILKSMNTGKIVKL</sequence>
<accession>A0A1G2H4U3</accession>
<dbReference type="Gene3D" id="3.40.50.720">
    <property type="entry name" value="NAD(P)-binding Rossmann-like Domain"/>
    <property type="match status" value="1"/>
</dbReference>
<comment type="caution">
    <text evidence="3">The sequence shown here is derived from an EMBL/GenBank/DDBJ whole genome shotgun (WGS) entry which is preliminary data.</text>
</comment>
<dbReference type="Pfam" id="PF01408">
    <property type="entry name" value="GFO_IDH_MocA"/>
    <property type="match status" value="1"/>
</dbReference>